<gene>
    <name evidence="6" type="ORF">DIURU_000949</name>
</gene>
<sequence length="173" mass="19073">MLRAVQGRALHTTRQAAKSLPSSSSMKSDKSWGNDAPKSRSSDLFRLAQSIEEKAPPLEIAPKFSKKFSVGQAIDPFDFSMHRVNMDNKQAQLRRQKKEDPFDTLGLDPSTLYTMPEVLSMFLSSTGQILPRAVTGCSAANQKKLSNAIKTARACGLLSSTHRHISELPSRNI</sequence>
<dbReference type="AlphaFoldDB" id="A0A642UWD5"/>
<dbReference type="GO" id="GO:0003735">
    <property type="term" value="F:structural constituent of ribosome"/>
    <property type="evidence" value="ECO:0007669"/>
    <property type="project" value="InterPro"/>
</dbReference>
<evidence type="ECO:0000256" key="3">
    <source>
        <dbReference type="ARBA" id="ARBA00023274"/>
    </source>
</evidence>
<comment type="similarity">
    <text evidence="1">Belongs to the bacterial ribosomal protein bS18 family.</text>
</comment>
<keyword evidence="3" id="KW-0687">Ribonucleoprotein</keyword>
<dbReference type="SUPFAM" id="SSF46911">
    <property type="entry name" value="Ribosomal protein S18"/>
    <property type="match status" value="1"/>
</dbReference>
<name>A0A642UWD5_DIURU</name>
<proteinExistence type="inferred from homology"/>
<keyword evidence="2" id="KW-0689">Ribosomal protein</keyword>
<evidence type="ECO:0000313" key="6">
    <source>
        <dbReference type="EMBL" id="KAA8906788.1"/>
    </source>
</evidence>
<evidence type="ECO:0000256" key="5">
    <source>
        <dbReference type="SAM" id="MobiDB-lite"/>
    </source>
</evidence>
<dbReference type="PRINTS" id="PR00974">
    <property type="entry name" value="RIBOSOMALS18"/>
</dbReference>
<dbReference type="Gene3D" id="4.10.640.10">
    <property type="entry name" value="Ribosomal protein S18"/>
    <property type="match status" value="1"/>
</dbReference>
<evidence type="ECO:0000256" key="1">
    <source>
        <dbReference type="ARBA" id="ARBA00005589"/>
    </source>
</evidence>
<keyword evidence="7" id="KW-1185">Reference proteome</keyword>
<feature type="region of interest" description="Disordered" evidence="5">
    <location>
        <begin position="1"/>
        <end position="40"/>
    </location>
</feature>
<dbReference type="GeneID" id="54779602"/>
<dbReference type="RefSeq" id="XP_034014302.1">
    <property type="nucleotide sequence ID" value="XM_034159253.1"/>
</dbReference>
<dbReference type="GO" id="GO:0070181">
    <property type="term" value="F:small ribosomal subunit rRNA binding"/>
    <property type="evidence" value="ECO:0007669"/>
    <property type="project" value="TreeGrafter"/>
</dbReference>
<dbReference type="Proteomes" id="UP000449547">
    <property type="component" value="Unassembled WGS sequence"/>
</dbReference>
<dbReference type="Pfam" id="PF01084">
    <property type="entry name" value="Ribosomal_S18"/>
    <property type="match status" value="1"/>
</dbReference>
<evidence type="ECO:0000313" key="7">
    <source>
        <dbReference type="Proteomes" id="UP000449547"/>
    </source>
</evidence>
<dbReference type="PANTHER" id="PTHR13479">
    <property type="entry name" value="30S RIBOSOMAL PROTEIN S18"/>
    <property type="match status" value="1"/>
</dbReference>
<comment type="caution">
    <text evidence="6">The sequence shown here is derived from an EMBL/GenBank/DDBJ whole genome shotgun (WGS) entry which is preliminary data.</text>
</comment>
<dbReference type="EMBL" id="SWFT01000031">
    <property type="protein sequence ID" value="KAA8906788.1"/>
    <property type="molecule type" value="Genomic_DNA"/>
</dbReference>
<dbReference type="InterPro" id="IPR001648">
    <property type="entry name" value="Ribosomal_bS18"/>
</dbReference>
<dbReference type="OMA" id="LSMAIEY"/>
<dbReference type="OrthoDB" id="21463at2759"/>
<evidence type="ECO:0000256" key="2">
    <source>
        <dbReference type="ARBA" id="ARBA00022980"/>
    </source>
</evidence>
<accession>A0A642UWD5</accession>
<dbReference type="GO" id="GO:0005763">
    <property type="term" value="C:mitochondrial small ribosomal subunit"/>
    <property type="evidence" value="ECO:0007669"/>
    <property type="project" value="TreeGrafter"/>
</dbReference>
<protein>
    <recommendedName>
        <fullName evidence="4">Small ribosomal subunit protein bS18m</fullName>
    </recommendedName>
</protein>
<dbReference type="PANTHER" id="PTHR13479:SF40">
    <property type="entry name" value="SMALL RIBOSOMAL SUBUNIT PROTEIN BS18M"/>
    <property type="match status" value="1"/>
</dbReference>
<dbReference type="GO" id="GO:0032543">
    <property type="term" value="P:mitochondrial translation"/>
    <property type="evidence" value="ECO:0007669"/>
    <property type="project" value="TreeGrafter"/>
</dbReference>
<dbReference type="InterPro" id="IPR036870">
    <property type="entry name" value="Ribosomal_bS18_sf"/>
</dbReference>
<organism evidence="6 7">
    <name type="scientific">Diutina rugosa</name>
    <name type="common">Yeast</name>
    <name type="synonym">Candida rugosa</name>
    <dbReference type="NCBI Taxonomy" id="5481"/>
    <lineage>
        <taxon>Eukaryota</taxon>
        <taxon>Fungi</taxon>
        <taxon>Dikarya</taxon>
        <taxon>Ascomycota</taxon>
        <taxon>Saccharomycotina</taxon>
        <taxon>Pichiomycetes</taxon>
        <taxon>Debaryomycetaceae</taxon>
        <taxon>Diutina</taxon>
    </lineage>
</organism>
<reference evidence="6 7" key="1">
    <citation type="submission" date="2019-07" db="EMBL/GenBank/DDBJ databases">
        <title>Genome assembly of two rare yeast pathogens: Diutina rugosa and Trichomonascus ciferrii.</title>
        <authorList>
            <person name="Mixao V."/>
            <person name="Saus E."/>
            <person name="Hansen A."/>
            <person name="Lass-Flor C."/>
            <person name="Gabaldon T."/>
        </authorList>
    </citation>
    <scope>NUCLEOTIDE SEQUENCE [LARGE SCALE GENOMIC DNA]</scope>
    <source>
        <strain evidence="6 7">CBS 613</strain>
    </source>
</reference>
<dbReference type="VEuPathDB" id="FungiDB:DIURU_000949"/>
<feature type="compositionally biased region" description="Basic and acidic residues" evidence="5">
    <location>
        <begin position="27"/>
        <end position="40"/>
    </location>
</feature>
<evidence type="ECO:0000256" key="4">
    <source>
        <dbReference type="ARBA" id="ARBA00035264"/>
    </source>
</evidence>